<keyword evidence="3" id="KW-1185">Reference proteome</keyword>
<sequence>MSNPSRATPSLLDQVLCTALAVGLVLVALLPGARATSAIGWLPMWLVAMPALAWWSLHGFALPARVGVQAAATAVA</sequence>
<feature type="non-terminal residue" evidence="2">
    <location>
        <position position="76"/>
    </location>
</feature>
<comment type="caution">
    <text evidence="2">The sequence shown here is derived from an EMBL/GenBank/DDBJ whole genome shotgun (WGS) entry which is preliminary data.</text>
</comment>
<name>A0A5D8Z1R2_9GAMM</name>
<feature type="transmembrane region" description="Helical" evidence="1">
    <location>
        <begin position="45"/>
        <end position="62"/>
    </location>
</feature>
<proteinExistence type="predicted"/>
<evidence type="ECO:0000256" key="1">
    <source>
        <dbReference type="SAM" id="Phobius"/>
    </source>
</evidence>
<gene>
    <name evidence="2" type="ORF">FW784_09600</name>
</gene>
<keyword evidence="1" id="KW-0812">Transmembrane</keyword>
<dbReference type="AlphaFoldDB" id="A0A5D8Z1R2"/>
<keyword evidence="1" id="KW-1133">Transmembrane helix</keyword>
<evidence type="ECO:0000313" key="2">
    <source>
        <dbReference type="EMBL" id="TZF88691.1"/>
    </source>
</evidence>
<protein>
    <submittedName>
        <fullName evidence="2">Uncharacterized protein</fullName>
    </submittedName>
</protein>
<keyword evidence="1" id="KW-0472">Membrane</keyword>
<reference evidence="2 3" key="1">
    <citation type="submission" date="2019-08" db="EMBL/GenBank/DDBJ databases">
        <title>Draft genome sequence of Lysobacter sp. UKS-15.</title>
        <authorList>
            <person name="Im W.-T."/>
        </authorList>
    </citation>
    <scope>NUCLEOTIDE SEQUENCE [LARGE SCALE GENOMIC DNA]</scope>
    <source>
        <strain evidence="2 3">UKS-15</strain>
    </source>
</reference>
<evidence type="ECO:0000313" key="3">
    <source>
        <dbReference type="Proteomes" id="UP000323164"/>
    </source>
</evidence>
<accession>A0A5D8Z1R2</accession>
<organism evidence="2 3">
    <name type="scientific">Cognatilysobacter lacus</name>
    <dbReference type="NCBI Taxonomy" id="1643323"/>
    <lineage>
        <taxon>Bacteria</taxon>
        <taxon>Pseudomonadati</taxon>
        <taxon>Pseudomonadota</taxon>
        <taxon>Gammaproteobacteria</taxon>
        <taxon>Lysobacterales</taxon>
        <taxon>Lysobacteraceae</taxon>
        <taxon>Cognatilysobacter</taxon>
    </lineage>
</organism>
<dbReference type="EMBL" id="VTRV01000100">
    <property type="protein sequence ID" value="TZF88691.1"/>
    <property type="molecule type" value="Genomic_DNA"/>
</dbReference>
<dbReference type="Proteomes" id="UP000323164">
    <property type="component" value="Unassembled WGS sequence"/>
</dbReference>